<gene>
    <name evidence="2" type="ORF">RBSH_04702</name>
</gene>
<dbReference type="Proteomes" id="UP000007993">
    <property type="component" value="Unassembled WGS sequence"/>
</dbReference>
<dbReference type="PATRIC" id="fig|993517.3.peg.5111"/>
<protein>
    <submittedName>
        <fullName evidence="2">Uncharacterized protein</fullName>
    </submittedName>
</protein>
<reference evidence="2 3" key="1">
    <citation type="journal article" date="2013" name="Mar. Genomics">
        <title>Expression of sulfatases in Rhodopirellula baltica and the diversity of sulfatases in the genus Rhodopirellula.</title>
        <authorList>
            <person name="Wegner C.E."/>
            <person name="Richter-Heitmann T."/>
            <person name="Klindworth A."/>
            <person name="Klockow C."/>
            <person name="Richter M."/>
            <person name="Achstetter T."/>
            <person name="Glockner F.O."/>
            <person name="Harder J."/>
        </authorList>
    </citation>
    <scope>NUCLEOTIDE SEQUENCE [LARGE SCALE GENOMIC DNA]</scope>
    <source>
        <strain evidence="2 3">SH28</strain>
    </source>
</reference>
<dbReference type="AlphaFoldDB" id="K5C9X6"/>
<accession>K5C9X6</accession>
<feature type="region of interest" description="Disordered" evidence="1">
    <location>
        <begin position="14"/>
        <end position="40"/>
    </location>
</feature>
<evidence type="ECO:0000313" key="3">
    <source>
        <dbReference type="Proteomes" id="UP000007993"/>
    </source>
</evidence>
<dbReference type="EMBL" id="AMCW01000135">
    <property type="protein sequence ID" value="EKJ99994.1"/>
    <property type="molecule type" value="Genomic_DNA"/>
</dbReference>
<proteinExistence type="predicted"/>
<organism evidence="2 3">
    <name type="scientific">Rhodopirellula baltica SH28</name>
    <dbReference type="NCBI Taxonomy" id="993517"/>
    <lineage>
        <taxon>Bacteria</taxon>
        <taxon>Pseudomonadati</taxon>
        <taxon>Planctomycetota</taxon>
        <taxon>Planctomycetia</taxon>
        <taxon>Pirellulales</taxon>
        <taxon>Pirellulaceae</taxon>
        <taxon>Rhodopirellula</taxon>
    </lineage>
</organism>
<comment type="caution">
    <text evidence="2">The sequence shown here is derived from an EMBL/GenBank/DDBJ whole genome shotgun (WGS) entry which is preliminary data.</text>
</comment>
<evidence type="ECO:0000256" key="1">
    <source>
        <dbReference type="SAM" id="MobiDB-lite"/>
    </source>
</evidence>
<sequence length="69" mass="8007">MNSCRLAKQKWRARKGCSGLGEGNYHRHGNQTSNQSQITEERLPRSFFNWCQFKENRPDEIAKACCFVG</sequence>
<evidence type="ECO:0000313" key="2">
    <source>
        <dbReference type="EMBL" id="EKJ99994.1"/>
    </source>
</evidence>
<name>K5C9X6_RHOBT</name>